<evidence type="ECO:0000256" key="12">
    <source>
        <dbReference type="ARBA" id="ARBA00039702"/>
    </source>
</evidence>
<feature type="transmembrane region" description="Helical" evidence="14">
    <location>
        <begin position="450"/>
        <end position="468"/>
    </location>
</feature>
<evidence type="ECO:0000313" key="16">
    <source>
        <dbReference type="Proteomes" id="UP000231179"/>
    </source>
</evidence>
<feature type="transmembrane region" description="Helical" evidence="14">
    <location>
        <begin position="475"/>
        <end position="494"/>
    </location>
</feature>
<dbReference type="KEGG" id="scla:SCLARK_001314"/>
<accession>A0A1Y0L248</accession>
<keyword evidence="5" id="KW-0762">Sugar transport</keyword>
<evidence type="ECO:0000256" key="5">
    <source>
        <dbReference type="ARBA" id="ARBA00022597"/>
    </source>
</evidence>
<evidence type="ECO:0000256" key="13">
    <source>
        <dbReference type="ARBA" id="ARBA00042859"/>
    </source>
</evidence>
<protein>
    <recommendedName>
        <fullName evidence="12">Ascorbate-specific PTS system EIIC component</fullName>
    </recommendedName>
    <alternativeName>
        <fullName evidence="13">Ascorbate-specific permease IIC component UlaA</fullName>
    </alternativeName>
</protein>
<feature type="transmembrane region" description="Helical" evidence="14">
    <location>
        <begin position="248"/>
        <end position="271"/>
    </location>
</feature>
<reference evidence="15 16" key="1">
    <citation type="submission" date="2017-11" db="EMBL/GenBank/DDBJ databases">
        <title>Complete genome sequence of Spiroplasma clarkii CN-5 (DSM 19994).</title>
        <authorList>
            <person name="Tsai Y.-M."/>
            <person name="Chang A."/>
            <person name="Lo W.-S."/>
            <person name="Kuo C.-H."/>
        </authorList>
    </citation>
    <scope>NUCLEOTIDE SEQUENCE [LARGE SCALE GENOMIC DNA]</scope>
    <source>
        <strain evidence="15 16">CN-5</strain>
    </source>
</reference>
<feature type="transmembrane region" description="Helical" evidence="14">
    <location>
        <begin position="45"/>
        <end position="69"/>
    </location>
</feature>
<keyword evidence="7 14" id="KW-0812">Transmembrane</keyword>
<dbReference type="RefSeq" id="WP_100254744.1">
    <property type="nucleotide sequence ID" value="NZ_CP015819.1"/>
</dbReference>
<comment type="similarity">
    <text evidence="11">Belongs to the UlaA family.</text>
</comment>
<feature type="transmembrane region" description="Helical" evidence="14">
    <location>
        <begin position="136"/>
        <end position="158"/>
    </location>
</feature>
<evidence type="ECO:0000256" key="7">
    <source>
        <dbReference type="ARBA" id="ARBA00022692"/>
    </source>
</evidence>
<evidence type="ECO:0000256" key="14">
    <source>
        <dbReference type="SAM" id="Phobius"/>
    </source>
</evidence>
<evidence type="ECO:0000256" key="11">
    <source>
        <dbReference type="ARBA" id="ARBA00038218"/>
    </source>
</evidence>
<evidence type="ECO:0000256" key="10">
    <source>
        <dbReference type="ARBA" id="ARBA00037387"/>
    </source>
</evidence>
<keyword evidence="8 14" id="KW-1133">Transmembrane helix</keyword>
<name>A0A1Y0L248_9MOLU</name>
<evidence type="ECO:0000313" key="15">
    <source>
        <dbReference type="EMBL" id="ATX71203.1"/>
    </source>
</evidence>
<evidence type="ECO:0000256" key="4">
    <source>
        <dbReference type="ARBA" id="ARBA00022475"/>
    </source>
</evidence>
<feature type="transmembrane region" description="Helical" evidence="14">
    <location>
        <begin position="380"/>
        <end position="400"/>
    </location>
</feature>
<dbReference type="GO" id="GO:0009401">
    <property type="term" value="P:phosphoenolpyruvate-dependent sugar phosphotransferase system"/>
    <property type="evidence" value="ECO:0007669"/>
    <property type="project" value="UniProtKB-KW"/>
</dbReference>
<dbReference type="AlphaFoldDB" id="A0A1Y0L248"/>
<dbReference type="EMBL" id="CP024870">
    <property type="protein sequence ID" value="ATX71203.1"/>
    <property type="molecule type" value="Genomic_DNA"/>
</dbReference>
<dbReference type="Proteomes" id="UP000231179">
    <property type="component" value="Chromosome"/>
</dbReference>
<proteinExistence type="inferred from homology"/>
<sequence>MNVFLDILSWISNNIFGQAVFLIAIIVLLGHLVQRSSFSKTFTGIIKSTMGFLIISAGAGLISSASAMFGDMYTIIFGMTPDSVQAVYGAAYSSPIGAILAAADALIDVWGKWVPVIMTCGFLINLTIAGTTRIKYIYLTGHLMYWTSFVTLGVALTAFPQVEAWMIVVIISVAMGLYWTLQPAIMGKMTKDVMGVDNLGFGHTSSSGGFLGYWFGAMLTKTSKGKTFKDAEQINLPKSLSWLRDNTAVTAIVMIFLMLLGSIIIAIMALVNKTGDASILVQNAFEGMYGFENVNIIVASLIVAIQFTAGIAIVLYGVKLFIGEIIPAFKGISTKVVPNAKAALDCPIIFTKAPNAVILGFLGGFVTAMLWMVVLGFGIGYVFLPSMIVIFFNCGAAGVFGNKSGGWVGALVAGAITSTIVALGQWVMFASGWGLGTINESMKWAADNDMFVIMLPIYFIFMLFKLAIGGNIMAAIGLGVIGAIGLLFMISLYLSTYSNKFNKIFKISQPIKVERVKKIKVKQTLGANQGEKVKIDNQITTESENKQE</sequence>
<evidence type="ECO:0000256" key="3">
    <source>
        <dbReference type="ARBA" id="ARBA00022448"/>
    </source>
</evidence>
<dbReference type="PANTHER" id="PTHR33843:SF4">
    <property type="entry name" value="ASCORBATE-SPECIFIC PTS SYSTEM EIIC COMPONENT"/>
    <property type="match status" value="1"/>
</dbReference>
<dbReference type="Pfam" id="PF03611">
    <property type="entry name" value="EIIC-GAT"/>
    <property type="match status" value="1"/>
</dbReference>
<dbReference type="InterPro" id="IPR004703">
    <property type="entry name" value="PTS_sugar-sp_permease"/>
</dbReference>
<dbReference type="GO" id="GO:0005886">
    <property type="term" value="C:plasma membrane"/>
    <property type="evidence" value="ECO:0007669"/>
    <property type="project" value="UniProtKB-SubCell"/>
</dbReference>
<evidence type="ECO:0000256" key="6">
    <source>
        <dbReference type="ARBA" id="ARBA00022683"/>
    </source>
</evidence>
<comment type="function">
    <text evidence="10">The phosphoenolpyruvate-dependent sugar phosphotransferase system (sugar PTS), a major carbohydrate active transport system, catalyzes the phosphorylation of incoming sugar substrates concomitantly with their translocation across the cell membrane. The enzyme II UlaABC PTS system is involved in ascorbate transport.</text>
</comment>
<dbReference type="OrthoDB" id="9796178at2"/>
<keyword evidence="6" id="KW-0598">Phosphotransferase system</keyword>
<feature type="transmembrane region" description="Helical" evidence="14">
    <location>
        <begin position="164"/>
        <end position="181"/>
    </location>
</feature>
<comment type="subcellular location">
    <subcellularLocation>
        <location evidence="1">Cell membrane</location>
        <topology evidence="1">Multi-pass membrane protein</topology>
    </subcellularLocation>
</comment>
<evidence type="ECO:0000256" key="2">
    <source>
        <dbReference type="ARBA" id="ARBA00011738"/>
    </source>
</evidence>
<dbReference type="InterPro" id="IPR051562">
    <property type="entry name" value="Ascorbate-PTS_EIIC"/>
</dbReference>
<keyword evidence="4" id="KW-1003">Cell membrane</keyword>
<evidence type="ECO:0000256" key="8">
    <source>
        <dbReference type="ARBA" id="ARBA00022989"/>
    </source>
</evidence>
<dbReference type="PANTHER" id="PTHR33843">
    <property type="entry name" value="ASCORBATE-SPECIFIC PTS SYSTEM EIIC COMPONENT"/>
    <property type="match status" value="1"/>
</dbReference>
<keyword evidence="9 14" id="KW-0472">Membrane</keyword>
<keyword evidence="16" id="KW-1185">Reference proteome</keyword>
<keyword evidence="3" id="KW-0813">Transport</keyword>
<comment type="subunit">
    <text evidence="2">Homodimer.</text>
</comment>
<feature type="transmembrane region" description="Helical" evidence="14">
    <location>
        <begin position="110"/>
        <end position="129"/>
    </location>
</feature>
<gene>
    <name evidence="15" type="primary">sgaT</name>
    <name evidence="15" type="ORF">SCLAR_v1c08970</name>
</gene>
<feature type="transmembrane region" description="Helical" evidence="14">
    <location>
        <begin position="356"/>
        <end position="374"/>
    </location>
</feature>
<feature type="transmembrane region" description="Helical" evidence="14">
    <location>
        <begin position="15"/>
        <end position="33"/>
    </location>
</feature>
<organism evidence="15 16">
    <name type="scientific">Spiroplasma clarkii</name>
    <dbReference type="NCBI Taxonomy" id="2139"/>
    <lineage>
        <taxon>Bacteria</taxon>
        <taxon>Bacillati</taxon>
        <taxon>Mycoplasmatota</taxon>
        <taxon>Mollicutes</taxon>
        <taxon>Entomoplasmatales</taxon>
        <taxon>Spiroplasmataceae</taxon>
        <taxon>Spiroplasma</taxon>
    </lineage>
</organism>
<feature type="transmembrane region" description="Helical" evidence="14">
    <location>
        <begin position="407"/>
        <end position="430"/>
    </location>
</feature>
<evidence type="ECO:0000256" key="1">
    <source>
        <dbReference type="ARBA" id="ARBA00004651"/>
    </source>
</evidence>
<feature type="transmembrane region" description="Helical" evidence="14">
    <location>
        <begin position="296"/>
        <end position="318"/>
    </location>
</feature>
<evidence type="ECO:0000256" key="9">
    <source>
        <dbReference type="ARBA" id="ARBA00023136"/>
    </source>
</evidence>